<dbReference type="GO" id="GO:0005886">
    <property type="term" value="C:plasma membrane"/>
    <property type="evidence" value="ECO:0007669"/>
    <property type="project" value="UniProtKB-SubCell"/>
</dbReference>
<dbReference type="Pfam" id="PF01435">
    <property type="entry name" value="Peptidase_M48"/>
    <property type="match status" value="1"/>
</dbReference>
<sequence>MTIYSQITGNRIKTYLIIFFFIVFMSFFFFIIGKYTGNSSTYFLIGIIFSLVTSLGSYFYSDKLVLAMSGAKPADKKQYFDFYTVSENLSIAAGLPIPKLYIIEDVAMNAFATGRNPKHAVIAATSGLLQKLSRTELEGVISHELSHVKNYDILVSTIVAVLVGTVVFAADWITRSMFWGGFRDRDNNRGNAITTILFILTLVLMPIAATLIQLAVSRKRELLADASGALLTRNPDELANALIKISGDHQPLAHASGATAHLYISNPLKKTKQSSMLINLFSTHPPITERVRLLREM</sequence>
<organism evidence="14 15">
    <name type="scientific">Candidatus Roizmanbacteria bacterium RIFCSPLOWO2_02_FULL_38_10</name>
    <dbReference type="NCBI Taxonomy" id="1802074"/>
    <lineage>
        <taxon>Bacteria</taxon>
        <taxon>Candidatus Roizmaniibacteriota</taxon>
    </lineage>
</organism>
<dbReference type="HAMAP" id="MF_00188">
    <property type="entry name" value="Pept_M48_protease_HtpX"/>
    <property type="match status" value="1"/>
</dbReference>
<dbReference type="Gene3D" id="3.30.2010.10">
    <property type="entry name" value="Metalloproteases ('zincins'), catalytic domain"/>
    <property type="match status" value="1"/>
</dbReference>
<evidence type="ECO:0000256" key="4">
    <source>
        <dbReference type="ARBA" id="ARBA00022670"/>
    </source>
</evidence>
<evidence type="ECO:0000256" key="5">
    <source>
        <dbReference type="ARBA" id="ARBA00022692"/>
    </source>
</evidence>
<dbReference type="InterPro" id="IPR001915">
    <property type="entry name" value="Peptidase_M48"/>
</dbReference>
<keyword evidence="6 12" id="KW-0479">Metal-binding</keyword>
<dbReference type="GO" id="GO:0008270">
    <property type="term" value="F:zinc ion binding"/>
    <property type="evidence" value="ECO:0007669"/>
    <property type="project" value="UniProtKB-UniRule"/>
</dbReference>
<dbReference type="Proteomes" id="UP000176376">
    <property type="component" value="Unassembled WGS sequence"/>
</dbReference>
<feature type="binding site" evidence="12">
    <location>
        <position position="143"/>
    </location>
    <ligand>
        <name>Zn(2+)</name>
        <dbReference type="ChEBI" id="CHEBI:29105"/>
        <note>catalytic</note>
    </ligand>
</feature>
<comment type="similarity">
    <text evidence="2 12">Belongs to the peptidase M48B family.</text>
</comment>
<accession>A0A1F7JNP9</accession>
<dbReference type="InterPro" id="IPR050083">
    <property type="entry name" value="HtpX_protease"/>
</dbReference>
<evidence type="ECO:0000313" key="15">
    <source>
        <dbReference type="Proteomes" id="UP000176376"/>
    </source>
</evidence>
<evidence type="ECO:0000256" key="7">
    <source>
        <dbReference type="ARBA" id="ARBA00022801"/>
    </source>
</evidence>
<keyword evidence="7 12" id="KW-0378">Hydrolase</keyword>
<gene>
    <name evidence="12" type="primary">htpX</name>
    <name evidence="14" type="ORF">A3J15_01745</name>
</gene>
<evidence type="ECO:0000256" key="8">
    <source>
        <dbReference type="ARBA" id="ARBA00022833"/>
    </source>
</evidence>
<dbReference type="GO" id="GO:0004222">
    <property type="term" value="F:metalloendopeptidase activity"/>
    <property type="evidence" value="ECO:0007669"/>
    <property type="project" value="UniProtKB-UniRule"/>
</dbReference>
<name>A0A1F7JNP9_9BACT</name>
<feature type="binding site" evidence="12">
    <location>
        <position position="147"/>
    </location>
    <ligand>
        <name>Zn(2+)</name>
        <dbReference type="ChEBI" id="CHEBI:29105"/>
        <note>catalytic</note>
    </ligand>
</feature>
<feature type="transmembrane region" description="Helical" evidence="12">
    <location>
        <begin position="153"/>
        <end position="173"/>
    </location>
</feature>
<evidence type="ECO:0000256" key="1">
    <source>
        <dbReference type="ARBA" id="ARBA00004651"/>
    </source>
</evidence>
<evidence type="ECO:0000256" key="9">
    <source>
        <dbReference type="ARBA" id="ARBA00022989"/>
    </source>
</evidence>
<comment type="caution">
    <text evidence="14">The sequence shown here is derived from an EMBL/GenBank/DDBJ whole genome shotgun (WGS) entry which is preliminary data.</text>
</comment>
<dbReference type="EMBL" id="MGAY01000008">
    <property type="protein sequence ID" value="OGK57252.1"/>
    <property type="molecule type" value="Genomic_DNA"/>
</dbReference>
<evidence type="ECO:0000313" key="14">
    <source>
        <dbReference type="EMBL" id="OGK57252.1"/>
    </source>
</evidence>
<reference evidence="14 15" key="1">
    <citation type="journal article" date="2016" name="Nat. Commun.">
        <title>Thousands of microbial genomes shed light on interconnected biogeochemical processes in an aquifer system.</title>
        <authorList>
            <person name="Anantharaman K."/>
            <person name="Brown C.T."/>
            <person name="Hug L.A."/>
            <person name="Sharon I."/>
            <person name="Castelle C.J."/>
            <person name="Probst A.J."/>
            <person name="Thomas B.C."/>
            <person name="Singh A."/>
            <person name="Wilkins M.J."/>
            <person name="Karaoz U."/>
            <person name="Brodie E.L."/>
            <person name="Williams K.H."/>
            <person name="Hubbard S.S."/>
            <person name="Banfield J.F."/>
        </authorList>
    </citation>
    <scope>NUCLEOTIDE SEQUENCE [LARGE SCALE GENOMIC DNA]</scope>
</reference>
<feature type="transmembrane region" description="Helical" evidence="12">
    <location>
        <begin position="39"/>
        <end position="60"/>
    </location>
</feature>
<feature type="domain" description="Peptidase M48" evidence="13">
    <location>
        <begin position="86"/>
        <end position="296"/>
    </location>
</feature>
<evidence type="ECO:0000256" key="10">
    <source>
        <dbReference type="ARBA" id="ARBA00023049"/>
    </source>
</evidence>
<keyword evidence="11 12" id="KW-0472">Membrane</keyword>
<feature type="binding site" evidence="12">
    <location>
        <position position="221"/>
    </location>
    <ligand>
        <name>Zn(2+)</name>
        <dbReference type="ChEBI" id="CHEBI:29105"/>
        <note>catalytic</note>
    </ligand>
</feature>
<comment type="cofactor">
    <cofactor evidence="12">
        <name>Zn(2+)</name>
        <dbReference type="ChEBI" id="CHEBI:29105"/>
    </cofactor>
    <text evidence="12">Binds 1 zinc ion per subunit.</text>
</comment>
<evidence type="ECO:0000256" key="3">
    <source>
        <dbReference type="ARBA" id="ARBA00022475"/>
    </source>
</evidence>
<evidence type="ECO:0000256" key="2">
    <source>
        <dbReference type="ARBA" id="ARBA00009779"/>
    </source>
</evidence>
<dbReference type="InterPro" id="IPR022919">
    <property type="entry name" value="Pept_M48_protease_HtpX"/>
</dbReference>
<keyword evidence="8 12" id="KW-0862">Zinc</keyword>
<keyword evidence="10 12" id="KW-0482">Metalloprotease</keyword>
<evidence type="ECO:0000256" key="11">
    <source>
        <dbReference type="ARBA" id="ARBA00023136"/>
    </source>
</evidence>
<protein>
    <recommendedName>
        <fullName evidence="12">Protease HtpX homolog</fullName>
        <ecNumber evidence="12">3.4.24.-</ecNumber>
    </recommendedName>
</protein>
<dbReference type="PANTHER" id="PTHR43221">
    <property type="entry name" value="PROTEASE HTPX"/>
    <property type="match status" value="1"/>
</dbReference>
<dbReference type="GO" id="GO:0006508">
    <property type="term" value="P:proteolysis"/>
    <property type="evidence" value="ECO:0007669"/>
    <property type="project" value="UniProtKB-KW"/>
</dbReference>
<dbReference type="EC" id="3.4.24.-" evidence="12"/>
<evidence type="ECO:0000259" key="13">
    <source>
        <dbReference type="Pfam" id="PF01435"/>
    </source>
</evidence>
<feature type="transmembrane region" description="Helical" evidence="12">
    <location>
        <begin position="193"/>
        <end position="216"/>
    </location>
</feature>
<keyword evidence="9 12" id="KW-1133">Transmembrane helix</keyword>
<keyword evidence="4 12" id="KW-0645">Protease</keyword>
<proteinExistence type="inferred from homology"/>
<feature type="active site" evidence="12">
    <location>
        <position position="144"/>
    </location>
</feature>
<dbReference type="CDD" id="cd07340">
    <property type="entry name" value="M48B_Htpx_like"/>
    <property type="match status" value="1"/>
</dbReference>
<evidence type="ECO:0000256" key="12">
    <source>
        <dbReference type="HAMAP-Rule" id="MF_00188"/>
    </source>
</evidence>
<dbReference type="AlphaFoldDB" id="A0A1F7JNP9"/>
<keyword evidence="5 12" id="KW-0812">Transmembrane</keyword>
<evidence type="ECO:0000256" key="6">
    <source>
        <dbReference type="ARBA" id="ARBA00022723"/>
    </source>
</evidence>
<feature type="transmembrane region" description="Helical" evidence="12">
    <location>
        <begin position="12"/>
        <end position="33"/>
    </location>
</feature>
<dbReference type="STRING" id="1802074.A3J15_01745"/>
<comment type="subcellular location">
    <subcellularLocation>
        <location evidence="1 12">Cell membrane</location>
        <topology evidence="1 12">Multi-pass membrane protein</topology>
    </subcellularLocation>
</comment>
<dbReference type="PANTHER" id="PTHR43221:SF1">
    <property type="entry name" value="PROTEASE HTPX"/>
    <property type="match status" value="1"/>
</dbReference>
<keyword evidence="3 12" id="KW-1003">Cell membrane</keyword>